<evidence type="ECO:0008006" key="3">
    <source>
        <dbReference type="Google" id="ProtNLM"/>
    </source>
</evidence>
<evidence type="ECO:0000313" key="2">
    <source>
        <dbReference type="Proteomes" id="UP001318860"/>
    </source>
</evidence>
<keyword evidence="2" id="KW-1185">Reference proteome</keyword>
<evidence type="ECO:0000313" key="1">
    <source>
        <dbReference type="EMBL" id="KAK6141666.1"/>
    </source>
</evidence>
<dbReference type="SUPFAM" id="SSF63825">
    <property type="entry name" value="YWTD domain"/>
    <property type="match status" value="1"/>
</dbReference>
<dbReference type="PANTHER" id="PTHR46388">
    <property type="entry name" value="NHL REPEAT-CONTAINING PROTEIN 2"/>
    <property type="match status" value="1"/>
</dbReference>
<organism evidence="1 2">
    <name type="scientific">Rehmannia glutinosa</name>
    <name type="common">Chinese foxglove</name>
    <dbReference type="NCBI Taxonomy" id="99300"/>
    <lineage>
        <taxon>Eukaryota</taxon>
        <taxon>Viridiplantae</taxon>
        <taxon>Streptophyta</taxon>
        <taxon>Embryophyta</taxon>
        <taxon>Tracheophyta</taxon>
        <taxon>Spermatophyta</taxon>
        <taxon>Magnoliopsida</taxon>
        <taxon>eudicotyledons</taxon>
        <taxon>Gunneridae</taxon>
        <taxon>Pentapetalae</taxon>
        <taxon>asterids</taxon>
        <taxon>lamiids</taxon>
        <taxon>Lamiales</taxon>
        <taxon>Orobanchaceae</taxon>
        <taxon>Rehmannieae</taxon>
        <taxon>Rehmannia</taxon>
    </lineage>
</organism>
<dbReference type="Gene3D" id="2.120.10.30">
    <property type="entry name" value="TolB, C-terminal domain"/>
    <property type="match status" value="1"/>
</dbReference>
<protein>
    <recommendedName>
        <fullName evidence="3">NHL repeat-containing protein</fullName>
    </recommendedName>
</protein>
<proteinExistence type="predicted"/>
<comment type="caution">
    <text evidence="1">The sequence shown here is derived from an EMBL/GenBank/DDBJ whole genome shotgun (WGS) entry which is preliminary data.</text>
</comment>
<sequence length="778" mass="87749">MYFRFRRLRPISWVLPKIYSYSGNFYRLSGAGINVLADARPTAYWSNASSSIYRRLDLAGCQVQSSPNLSMTAFFRYSSVSKTKHGISPDDILSFIRSSLHQPRGPSHCWLNTTAGSKNLFKDDGIFLVVVGQYNDGSLGANQTTVTMFETAKSLQQRYPFLQVLALQHGKSICLNDISKHFLQRIIKEYVTFPILLSNKNIFQMPNISCHIISKGFKNPMVYPGKDVDLKALAEAIHDLNIQNGKEAKVDDVKSTWVKPIEVVKEPDICSATRNLLFSFPGCISVEESGNRLFLSDVNHHRIIVFNSNGKILDAIGSSPGFEDGEFEIAKLMRPAASFYHASEDSLYFVDSENHAIRRADMERRVVETVFPVTDGSKRNRGLWKWVLDKIWTKRIIKSEPEEFNSESFLFPWHLLRSSNDDIFVLNQSFGTLWVIDLESGSIREVVKEPSKILEICGQMILEKCIPLRHLPAVWLQQQVDTNWSLEGIPYAGLVSSVATCKDHVVLCDTVSLFIEVGQTVVKFSKESGSATSFRFTNFGILGVPYWLTSSLERVYTVDDLPGIDLDHSQCFRLLPGRVDIELNVDIPQHADLVELPQEGCIWRQARGAAIEVSGVETKAESSEKVGVAQQWYDEIDNLSFSTPEEELSIEEESRHQGDKVQEGRVRIGCTINTSPGTSEVIVYAALYLRLKKNSNSQADSQENKAARIADILGSKRKFKKDLLVNKLLTMSDRDLEELIFMRPLHVRLKFNCRDHPKSDNTKGVILTDSSVEAHVTL</sequence>
<accession>A0ABR0W1Z2</accession>
<reference evidence="1 2" key="1">
    <citation type="journal article" date="2021" name="Comput. Struct. Biotechnol. J.">
        <title>De novo genome assembly of the potent medicinal plant Rehmannia glutinosa using nanopore technology.</title>
        <authorList>
            <person name="Ma L."/>
            <person name="Dong C."/>
            <person name="Song C."/>
            <person name="Wang X."/>
            <person name="Zheng X."/>
            <person name="Niu Y."/>
            <person name="Chen S."/>
            <person name="Feng W."/>
        </authorList>
    </citation>
    <scope>NUCLEOTIDE SEQUENCE [LARGE SCALE GENOMIC DNA]</scope>
    <source>
        <strain evidence="1">DH-2019</strain>
    </source>
</reference>
<dbReference type="InterPro" id="IPR011042">
    <property type="entry name" value="6-blade_b-propeller_TolB-like"/>
</dbReference>
<dbReference type="PANTHER" id="PTHR46388:SF3">
    <property type="entry name" value="DUF1618 DOMAIN-CONTAINING PROTEIN"/>
    <property type="match status" value="1"/>
</dbReference>
<dbReference type="EMBL" id="JABTTQ020000101">
    <property type="protein sequence ID" value="KAK6141666.1"/>
    <property type="molecule type" value="Genomic_DNA"/>
</dbReference>
<name>A0ABR0W1Z2_REHGL</name>
<gene>
    <name evidence="1" type="ORF">DH2020_024587</name>
</gene>
<dbReference type="Proteomes" id="UP001318860">
    <property type="component" value="Unassembled WGS sequence"/>
</dbReference>